<gene>
    <name evidence="2" type="ORF">GCM10011505_24610</name>
</gene>
<accession>A0ABQ1IKD2</accession>
<dbReference type="EMBL" id="BMDZ01000026">
    <property type="protein sequence ID" value="GGB42288.1"/>
    <property type="molecule type" value="Genomic_DNA"/>
</dbReference>
<dbReference type="CDD" id="cd03814">
    <property type="entry name" value="GT4-like"/>
    <property type="match status" value="1"/>
</dbReference>
<evidence type="ECO:0000313" key="2">
    <source>
        <dbReference type="EMBL" id="GGB42288.1"/>
    </source>
</evidence>
<dbReference type="Gene3D" id="3.40.50.2000">
    <property type="entry name" value="Glycogen Phosphorylase B"/>
    <property type="match status" value="2"/>
</dbReference>
<dbReference type="SUPFAM" id="SSF53756">
    <property type="entry name" value="UDP-Glycosyltransferase/glycogen phosphorylase"/>
    <property type="match status" value="1"/>
</dbReference>
<evidence type="ECO:0000313" key="3">
    <source>
        <dbReference type="Proteomes" id="UP000603352"/>
    </source>
</evidence>
<dbReference type="PANTHER" id="PTHR45947:SF3">
    <property type="entry name" value="SULFOQUINOVOSYL TRANSFERASE SQD2"/>
    <property type="match status" value="1"/>
</dbReference>
<dbReference type="Pfam" id="PF13692">
    <property type="entry name" value="Glyco_trans_1_4"/>
    <property type="match status" value="1"/>
</dbReference>
<comment type="caution">
    <text evidence="2">The sequence shown here is derived from an EMBL/GenBank/DDBJ whole genome shotgun (WGS) entry which is preliminary data.</text>
</comment>
<organism evidence="2 3">
    <name type="scientific">Tistrella bauzanensis</name>
    <dbReference type="NCBI Taxonomy" id="657419"/>
    <lineage>
        <taxon>Bacteria</taxon>
        <taxon>Pseudomonadati</taxon>
        <taxon>Pseudomonadota</taxon>
        <taxon>Alphaproteobacteria</taxon>
        <taxon>Geminicoccales</taxon>
        <taxon>Geminicoccaceae</taxon>
        <taxon>Tistrella</taxon>
    </lineage>
</organism>
<proteinExistence type="predicted"/>
<dbReference type="Pfam" id="PF13439">
    <property type="entry name" value="Glyco_transf_4"/>
    <property type="match status" value="1"/>
</dbReference>
<keyword evidence="3" id="KW-1185">Reference proteome</keyword>
<feature type="domain" description="Glycosyltransferase subfamily 4-like N-terminal" evidence="1">
    <location>
        <begin position="38"/>
        <end position="189"/>
    </location>
</feature>
<dbReference type="Proteomes" id="UP000603352">
    <property type="component" value="Unassembled WGS sequence"/>
</dbReference>
<dbReference type="InterPro" id="IPR050194">
    <property type="entry name" value="Glycosyltransferase_grp1"/>
</dbReference>
<dbReference type="InterPro" id="IPR028098">
    <property type="entry name" value="Glyco_trans_4-like_N"/>
</dbReference>
<reference evidence="3" key="1">
    <citation type="journal article" date="2019" name="Int. J. Syst. Evol. Microbiol.">
        <title>The Global Catalogue of Microorganisms (GCM) 10K type strain sequencing project: providing services to taxonomists for standard genome sequencing and annotation.</title>
        <authorList>
            <consortium name="The Broad Institute Genomics Platform"/>
            <consortium name="The Broad Institute Genome Sequencing Center for Infectious Disease"/>
            <person name="Wu L."/>
            <person name="Ma J."/>
        </authorList>
    </citation>
    <scope>NUCLEOTIDE SEQUENCE [LARGE SCALE GENOMIC DNA]</scope>
    <source>
        <strain evidence="3">CGMCC 1.10188</strain>
    </source>
</reference>
<dbReference type="RefSeq" id="WP_188578211.1">
    <property type="nucleotide sequence ID" value="NZ_BMDZ01000026.1"/>
</dbReference>
<protein>
    <submittedName>
        <fullName evidence="2">Glycosyl transferase</fullName>
    </submittedName>
</protein>
<name>A0ABQ1IKD2_9PROT</name>
<sequence>MTGPSAALPDLPQARPIASGIGAPRHLVLVTDAWAPQVNGVVRTLGRMVDLLTERGCNVQVIAPAAFRTLPCPTYPEIRLALATPAMVGRRILAHRPDALHIATEGPLGWAARRWAIRNRVPFSTAFHTRFPEYVTARTGLPVGLSYAMMRRFHNAGARTMVATPSLADELATRGFTRVALWCRGVDLDGFSPALRDTQSPAGDEALAALRTLPRPWLLYVGRVAVEKNLEAFLQAPGLPGTRIVIGDGPARADLMRRYPAAVFPGLRRGAALAWAYAQADVFVFPSRTDTFGLVMLEAMASGVPVAAFPVTGPVDVVDVAAGTGALDDDLGQAIARALALSGSGAGRQAARAHAERFTWDACAARFRDLLAPFPMIGRPDATAVHAIVR</sequence>
<keyword evidence="2" id="KW-0808">Transferase</keyword>
<dbReference type="GO" id="GO:0016740">
    <property type="term" value="F:transferase activity"/>
    <property type="evidence" value="ECO:0007669"/>
    <property type="project" value="UniProtKB-KW"/>
</dbReference>
<dbReference type="PANTHER" id="PTHR45947">
    <property type="entry name" value="SULFOQUINOVOSYL TRANSFERASE SQD2"/>
    <property type="match status" value="1"/>
</dbReference>
<evidence type="ECO:0000259" key="1">
    <source>
        <dbReference type="Pfam" id="PF13439"/>
    </source>
</evidence>